<feature type="transmembrane region" description="Helical" evidence="2">
    <location>
        <begin position="59"/>
        <end position="81"/>
    </location>
</feature>
<organism evidence="4 5">
    <name type="scientific">Haloferax volcanii (strain ATCC 29605 / DSM 3757 / JCM 8879 / NBRC 14742 / NCIMB 2012 / VKM B-1768 / DS2)</name>
    <name type="common">Halobacterium volcanii</name>
    <dbReference type="NCBI Taxonomy" id="309800"/>
    <lineage>
        <taxon>Archaea</taxon>
        <taxon>Methanobacteriati</taxon>
        <taxon>Methanobacteriota</taxon>
        <taxon>Stenosarchaea group</taxon>
        <taxon>Halobacteria</taxon>
        <taxon>Halobacteriales</taxon>
        <taxon>Haloferacaceae</taxon>
        <taxon>Haloferax</taxon>
    </lineage>
</organism>
<sequence length="82" mass="8711">MSRAPSPEADDDRDGDGDGDGDSEWRFGVDDVGPDGIIDDEPEVEQLPIEPESPRAENIVFVLLGVLLAVGLVVVTVYPGAF</sequence>
<feature type="region of interest" description="Disordered" evidence="1">
    <location>
        <begin position="1"/>
        <end position="38"/>
    </location>
</feature>
<protein>
    <recommendedName>
        <fullName evidence="3">DUF7312 domain-containing protein</fullName>
    </recommendedName>
</protein>
<proteinExistence type="predicted"/>
<name>A0A384L0I6_HALVD</name>
<reference evidence="4 5" key="2">
    <citation type="journal article" date="2014" name="PLoS Genet.">
        <title>Phylogenetically driven sequencing of extremely halophilic archaea reveals strategies for static and dynamic osmo-response.</title>
        <authorList>
            <person name="Becker E.A."/>
            <person name="Seitzer P.M."/>
            <person name="Tritt A."/>
            <person name="Larsen D."/>
            <person name="Krusor M."/>
            <person name="Yao A.I."/>
            <person name="Wu D."/>
            <person name="Madern D."/>
            <person name="Eisen J.A."/>
            <person name="Darling A.E."/>
            <person name="Facciotti M.T."/>
        </authorList>
    </citation>
    <scope>NUCLEOTIDE SEQUENCE [LARGE SCALE GENOMIC DNA]</scope>
    <source>
        <strain evidence="5">ATCC 29605 / DSM 3757 / JCM 8879 / NBRC 14742 / NCIMB 2012 / VKM B-1768 / DS2</strain>
    </source>
</reference>
<keyword evidence="2" id="KW-0812">Transmembrane</keyword>
<dbReference type="RefSeq" id="WP_004044131.1">
    <property type="nucleotide sequence ID" value="NC_013967.1"/>
</dbReference>
<evidence type="ECO:0000313" key="4">
    <source>
        <dbReference type="EMBL" id="ELY26332.1"/>
    </source>
</evidence>
<evidence type="ECO:0000256" key="1">
    <source>
        <dbReference type="SAM" id="MobiDB-lite"/>
    </source>
</evidence>
<keyword evidence="2" id="KW-1133">Transmembrane helix</keyword>
<keyword evidence="2" id="KW-0472">Membrane</keyword>
<dbReference type="Proteomes" id="UP000011532">
    <property type="component" value="Unassembled WGS sequence"/>
</dbReference>
<dbReference type="InterPro" id="IPR055736">
    <property type="entry name" value="DUF7312"/>
</dbReference>
<reference evidence="5" key="1">
    <citation type="submission" date="2012-11" db="EMBL/GenBank/DDBJ databases">
        <authorList>
            <person name="Becker E.A."/>
            <person name="Seitzer P."/>
            <person name="Tritt A."/>
            <person name="Larsen D."/>
            <person name="Yao A."/>
            <person name="Wu D."/>
            <person name="Darling A."/>
            <person name="Eisen J.A."/>
            <person name="Facciotti M.T."/>
        </authorList>
    </citation>
    <scope>NUCLEOTIDE SEQUENCE [LARGE SCALE GENOMIC DNA]</scope>
    <source>
        <strain evidence="5">ATCC 29605 / DSM 3757 / JCM 8879 / NBRC 14742 / NCIMB 2012 / VKM B-1768 / DS2</strain>
    </source>
</reference>
<gene>
    <name evidence="4" type="ORF">C498_14708</name>
</gene>
<evidence type="ECO:0000313" key="5">
    <source>
        <dbReference type="Proteomes" id="UP000011532"/>
    </source>
</evidence>
<feature type="compositionally biased region" description="Acidic residues" evidence="1">
    <location>
        <begin position="8"/>
        <end position="22"/>
    </location>
</feature>
<dbReference type="GeneID" id="8924644"/>
<evidence type="ECO:0000256" key="2">
    <source>
        <dbReference type="SAM" id="Phobius"/>
    </source>
</evidence>
<feature type="domain" description="DUF7312" evidence="3">
    <location>
        <begin position="22"/>
        <end position="75"/>
    </location>
</feature>
<dbReference type="EMBL" id="AOHU01000097">
    <property type="protein sequence ID" value="ELY26332.1"/>
    <property type="molecule type" value="Genomic_DNA"/>
</dbReference>
<comment type="caution">
    <text evidence="4">The sequence shown here is derived from an EMBL/GenBank/DDBJ whole genome shotgun (WGS) entry which is preliminary data.</text>
</comment>
<evidence type="ECO:0000259" key="3">
    <source>
        <dbReference type="Pfam" id="PF23994"/>
    </source>
</evidence>
<accession>A0A384L0I6</accession>
<dbReference type="Pfam" id="PF23994">
    <property type="entry name" value="DUF7312"/>
    <property type="match status" value="1"/>
</dbReference>
<dbReference type="AlphaFoldDB" id="A0A384L0I6"/>